<dbReference type="Proteomes" id="UP001059041">
    <property type="component" value="Linkage Group LG22"/>
</dbReference>
<feature type="non-terminal residue" evidence="2">
    <location>
        <position position="70"/>
    </location>
</feature>
<proteinExistence type="predicted"/>
<feature type="region of interest" description="Disordered" evidence="1">
    <location>
        <begin position="14"/>
        <end position="70"/>
    </location>
</feature>
<evidence type="ECO:0000313" key="3">
    <source>
        <dbReference type="Proteomes" id="UP001059041"/>
    </source>
</evidence>
<protein>
    <submittedName>
        <fullName evidence="2">Uncharacterized protein</fullName>
    </submittedName>
</protein>
<keyword evidence="3" id="KW-1185">Reference proteome</keyword>
<comment type="caution">
    <text evidence="2">The sequence shown here is derived from an EMBL/GenBank/DDBJ whole genome shotgun (WGS) entry which is preliminary data.</text>
</comment>
<dbReference type="AlphaFoldDB" id="A0A9W7TAZ1"/>
<name>A0A9W7TAZ1_TRIRA</name>
<evidence type="ECO:0000256" key="1">
    <source>
        <dbReference type="SAM" id="MobiDB-lite"/>
    </source>
</evidence>
<evidence type="ECO:0000313" key="2">
    <source>
        <dbReference type="EMBL" id="KAI7793664.1"/>
    </source>
</evidence>
<sequence length="70" mass="7630">RVWTLLPYGTSTRRKQRCLQNPARRAESGPGGCSFGNLMNSSEGEESSDVSGSFVLPEESTPDGVQQDRI</sequence>
<accession>A0A9W7TAZ1</accession>
<gene>
    <name evidence="2" type="ORF">IRJ41_025193</name>
</gene>
<organism evidence="2 3">
    <name type="scientific">Triplophysa rosa</name>
    <name type="common">Cave loach</name>
    <dbReference type="NCBI Taxonomy" id="992332"/>
    <lineage>
        <taxon>Eukaryota</taxon>
        <taxon>Metazoa</taxon>
        <taxon>Chordata</taxon>
        <taxon>Craniata</taxon>
        <taxon>Vertebrata</taxon>
        <taxon>Euteleostomi</taxon>
        <taxon>Actinopterygii</taxon>
        <taxon>Neopterygii</taxon>
        <taxon>Teleostei</taxon>
        <taxon>Ostariophysi</taxon>
        <taxon>Cypriniformes</taxon>
        <taxon>Nemacheilidae</taxon>
        <taxon>Triplophysa</taxon>
    </lineage>
</organism>
<reference evidence="2" key="1">
    <citation type="submission" date="2021-02" db="EMBL/GenBank/DDBJ databases">
        <title>Comparative genomics reveals that relaxation of natural selection precedes convergent phenotypic evolution of cavefish.</title>
        <authorList>
            <person name="Peng Z."/>
        </authorList>
    </citation>
    <scope>NUCLEOTIDE SEQUENCE</scope>
    <source>
        <tissue evidence="2">Muscle</tissue>
    </source>
</reference>
<dbReference type="EMBL" id="JAFHDT010000022">
    <property type="protein sequence ID" value="KAI7793664.1"/>
    <property type="molecule type" value="Genomic_DNA"/>
</dbReference>